<evidence type="ECO:0000313" key="1">
    <source>
        <dbReference type="EMBL" id="GLQ61463.1"/>
    </source>
</evidence>
<accession>A0AAV5NAP6</accession>
<keyword evidence="2" id="KW-1185">Reference proteome</keyword>
<reference evidence="2" key="1">
    <citation type="journal article" date="2019" name="Int. J. Syst. Evol. Microbiol.">
        <title>The Global Catalogue of Microorganisms (GCM) 10K type strain sequencing project: providing services to taxonomists for standard genome sequencing and annotation.</title>
        <authorList>
            <consortium name="The Broad Institute Genomics Platform"/>
            <consortium name="The Broad Institute Genome Sequencing Center for Infectious Disease"/>
            <person name="Wu L."/>
            <person name="Ma J."/>
        </authorList>
    </citation>
    <scope>NUCLEOTIDE SEQUENCE [LARGE SCALE GENOMIC DNA]</scope>
    <source>
        <strain evidence="2">NBRC 3267</strain>
    </source>
</reference>
<organism evidence="1 2">
    <name type="scientific">Gluconobacter cerinus</name>
    <dbReference type="NCBI Taxonomy" id="38307"/>
    <lineage>
        <taxon>Bacteria</taxon>
        <taxon>Pseudomonadati</taxon>
        <taxon>Pseudomonadota</taxon>
        <taxon>Alphaproteobacteria</taxon>
        <taxon>Acetobacterales</taxon>
        <taxon>Acetobacteraceae</taxon>
        <taxon>Gluconobacter</taxon>
    </lineage>
</organism>
<comment type="caution">
    <text evidence="1">The sequence shown here is derived from an EMBL/GenBank/DDBJ whole genome shotgun (WGS) entry which is preliminary data.</text>
</comment>
<dbReference type="AlphaFoldDB" id="A0AAV5NAP6"/>
<evidence type="ECO:0000313" key="2">
    <source>
        <dbReference type="Proteomes" id="UP001156614"/>
    </source>
</evidence>
<dbReference type="Proteomes" id="UP001156614">
    <property type="component" value="Unassembled WGS sequence"/>
</dbReference>
<gene>
    <name evidence="1" type="ORF">GCM10007867_03080</name>
</gene>
<protein>
    <submittedName>
        <fullName evidence="1">Uncharacterized protein</fullName>
    </submittedName>
</protein>
<sequence length="65" mass="7669">MRNRAYWWCKIDPDFRLTQIESLDLTRERPSDGCLGPLRSNDGQEKKMSNMVLKEPLRGARVHHD</sequence>
<proteinExistence type="predicted"/>
<dbReference type="EMBL" id="BSNU01000001">
    <property type="protein sequence ID" value="GLQ61463.1"/>
    <property type="molecule type" value="Genomic_DNA"/>
</dbReference>
<name>A0AAV5NAP6_9PROT</name>